<sequence length="274" mass="29536">MKTVKFVHLTDTHMNAPGKDGLLAKFQLADKVAQAFRYIEETKIAPAFVLITGDLTHEGDAEDYAYIRQVLDEGSRLIGAPVHVVLGNHDHRGPFREGYLGEQPSEEPYYYSHTIDGLRLIGLNSQVPGNHNGTVDETQLAWLKQELSTAAPHGTIVALHHPMLGIGGMLGDHILTNRRDIGEALVGTDVVGVFAGHVHSDNVGSYMGIVNVAAAGTAFIGKADAEENFRMIDACSINVVSVTPGEGVSVQTLTLPTSGTEYFRFPMKALAAQH</sequence>
<keyword evidence="3" id="KW-0408">Iron</keyword>
<dbReference type="PANTHER" id="PTHR42988:SF2">
    <property type="entry name" value="CYCLIC NUCLEOTIDE PHOSPHODIESTERASE CBUA0032-RELATED"/>
    <property type="match status" value="1"/>
</dbReference>
<dbReference type="EMBL" id="QRDZ01000028">
    <property type="protein sequence ID" value="RED61996.1"/>
    <property type="molecule type" value="Genomic_DNA"/>
</dbReference>
<accession>A0A3D9ILM6</accession>
<keyword evidence="7" id="KW-1185">Reference proteome</keyword>
<dbReference type="InterPro" id="IPR050884">
    <property type="entry name" value="CNP_phosphodiesterase-III"/>
</dbReference>
<gene>
    <name evidence="6" type="ORF">DFP98_128105</name>
</gene>
<evidence type="ECO:0000259" key="5">
    <source>
        <dbReference type="Pfam" id="PF00149"/>
    </source>
</evidence>
<evidence type="ECO:0000256" key="3">
    <source>
        <dbReference type="ARBA" id="ARBA00023004"/>
    </source>
</evidence>
<organism evidence="6 7">
    <name type="scientific">Cohnella phaseoli</name>
    <dbReference type="NCBI Taxonomy" id="456490"/>
    <lineage>
        <taxon>Bacteria</taxon>
        <taxon>Bacillati</taxon>
        <taxon>Bacillota</taxon>
        <taxon>Bacilli</taxon>
        <taxon>Bacillales</taxon>
        <taxon>Paenibacillaceae</taxon>
        <taxon>Cohnella</taxon>
    </lineage>
</organism>
<dbReference type="InterPro" id="IPR004843">
    <property type="entry name" value="Calcineurin-like_PHP"/>
</dbReference>
<dbReference type="OrthoDB" id="5505563at2"/>
<evidence type="ECO:0000313" key="6">
    <source>
        <dbReference type="EMBL" id="RED61996.1"/>
    </source>
</evidence>
<proteinExistence type="inferred from homology"/>
<evidence type="ECO:0000256" key="4">
    <source>
        <dbReference type="ARBA" id="ARBA00025742"/>
    </source>
</evidence>
<dbReference type="Proteomes" id="UP000256977">
    <property type="component" value="Unassembled WGS sequence"/>
</dbReference>
<evidence type="ECO:0000256" key="1">
    <source>
        <dbReference type="ARBA" id="ARBA00022723"/>
    </source>
</evidence>
<dbReference type="RefSeq" id="WP_116064019.1">
    <property type="nucleotide sequence ID" value="NZ_QRDZ01000028.1"/>
</dbReference>
<feature type="domain" description="Calcineurin-like phosphoesterase" evidence="5">
    <location>
        <begin position="5"/>
        <end position="200"/>
    </location>
</feature>
<dbReference type="PANTHER" id="PTHR42988">
    <property type="entry name" value="PHOSPHOHYDROLASE"/>
    <property type="match status" value="1"/>
</dbReference>
<dbReference type="AlphaFoldDB" id="A0A3D9ILM6"/>
<keyword evidence="1" id="KW-0479">Metal-binding</keyword>
<comment type="caution">
    <text evidence="6">The sequence shown here is derived from an EMBL/GenBank/DDBJ whole genome shotgun (WGS) entry which is preliminary data.</text>
</comment>
<evidence type="ECO:0000256" key="2">
    <source>
        <dbReference type="ARBA" id="ARBA00022801"/>
    </source>
</evidence>
<dbReference type="InterPro" id="IPR029052">
    <property type="entry name" value="Metallo-depent_PP-like"/>
</dbReference>
<dbReference type="SUPFAM" id="SSF56300">
    <property type="entry name" value="Metallo-dependent phosphatases"/>
    <property type="match status" value="1"/>
</dbReference>
<dbReference type="GO" id="GO:0046872">
    <property type="term" value="F:metal ion binding"/>
    <property type="evidence" value="ECO:0007669"/>
    <property type="project" value="UniProtKB-KW"/>
</dbReference>
<comment type="similarity">
    <text evidence="4">Belongs to the cyclic nucleotide phosphodiesterase class-III family.</text>
</comment>
<name>A0A3D9ILM6_9BACL</name>
<keyword evidence="2" id="KW-0378">Hydrolase</keyword>
<protein>
    <submittedName>
        <fullName evidence="6">3',5'-cyclic AMP phosphodiesterase CpdA</fullName>
    </submittedName>
</protein>
<dbReference type="Pfam" id="PF00149">
    <property type="entry name" value="Metallophos"/>
    <property type="match status" value="1"/>
</dbReference>
<evidence type="ECO:0000313" key="7">
    <source>
        <dbReference type="Proteomes" id="UP000256977"/>
    </source>
</evidence>
<dbReference type="GO" id="GO:0016787">
    <property type="term" value="F:hydrolase activity"/>
    <property type="evidence" value="ECO:0007669"/>
    <property type="project" value="UniProtKB-KW"/>
</dbReference>
<dbReference type="Gene3D" id="3.60.21.10">
    <property type="match status" value="1"/>
</dbReference>
<reference evidence="6 7" key="1">
    <citation type="submission" date="2018-07" db="EMBL/GenBank/DDBJ databases">
        <title>Genomic Encyclopedia of Type Strains, Phase III (KMG-III): the genomes of soil and plant-associated and newly described type strains.</title>
        <authorList>
            <person name="Whitman W."/>
        </authorList>
    </citation>
    <scope>NUCLEOTIDE SEQUENCE [LARGE SCALE GENOMIC DNA]</scope>
    <source>
        <strain evidence="6 7">CECT 7287</strain>
    </source>
</reference>